<dbReference type="PROSITE" id="PS51375">
    <property type="entry name" value="PPR"/>
    <property type="match status" value="1"/>
</dbReference>
<dbReference type="PANTHER" id="PTHR47926">
    <property type="entry name" value="PENTATRICOPEPTIDE REPEAT-CONTAINING PROTEIN"/>
    <property type="match status" value="1"/>
</dbReference>
<dbReference type="InterPro" id="IPR002885">
    <property type="entry name" value="PPR_rpt"/>
</dbReference>
<evidence type="ECO:0000259" key="5">
    <source>
        <dbReference type="PROSITE" id="PS50097"/>
    </source>
</evidence>
<dbReference type="Pfam" id="PF13041">
    <property type="entry name" value="PPR_2"/>
    <property type="match status" value="1"/>
</dbReference>
<sequence>MGIQTDKVRFNVGDKIFETSAITLASGRRSSMFGAMFDDEWNLQPRRVNEEYFIDRNPDCFSVLLDLLRTGELCVPPHEHGYQAHVDEHKSSKADKGGNIKHNSNRSLHKKDHIRAARFRELDANQLRLTSSVRGQASGGSNAIRASPDGGCAVAHSRIRILSSVLAKDPDDDSGIGLFSSSSGNLKHTFQLNQVKGFTAGASSFNSDGKIFAVCSGTGINGIGVWDQVTGEQTDFFHKTVETHKQYISLLDFRDKSMVWYNTTVNEHKPFGPRINDYVQDGVAMEESNSKCVVDPDENLGFMDIRSTDGNAIMNMYCKFQSMDKGFDSQRFRPGNADLVYEEIPERNFGRSLEKDPHSRSLKVLGKNQNQLLVTGGVTPKERYGYVHNGMCEEALRTVREIWRANLMPDSFTLSSILPIFAEYVDISRGNEIHGYTLRHGFDSDDFIASSLIDMYAKCTRVDDSLRIFHLLPQLDVISWDSIIAGCVQNGLFDEGLKLFRQMLTAKVKPSNLTFSSIMPACAHLMTLHLGKQLHGCITRNGFDKNVFIASALVDMYAKCGNIRIARSIFDKMDSPDMVSWTAMIMGHGGLVDEARVLFNCMIEDYGISPGLEHYAAVADLLGRAGKVHKNIELAEKVGEKVFQIDPENIGADILMSNIY</sequence>
<feature type="region of interest" description="Disordered" evidence="4">
    <location>
        <begin position="89"/>
        <end position="109"/>
    </location>
</feature>
<keyword evidence="7" id="KW-1185">Reference proteome</keyword>
<dbReference type="InterPro" id="IPR057441">
    <property type="entry name" value="Beta_prop_At2g24240"/>
</dbReference>
<dbReference type="GO" id="GO:0051260">
    <property type="term" value="P:protein homooligomerization"/>
    <property type="evidence" value="ECO:0007669"/>
    <property type="project" value="InterPro"/>
</dbReference>
<dbReference type="EMBL" id="CM010719">
    <property type="protein sequence ID" value="RZC61457.1"/>
    <property type="molecule type" value="Genomic_DNA"/>
</dbReference>
<comment type="pathway">
    <text evidence="1">Protein modification; protein ubiquitination.</text>
</comment>
<dbReference type="InterPro" id="IPR011333">
    <property type="entry name" value="SKP1/BTB/POZ_sf"/>
</dbReference>
<evidence type="ECO:0000313" key="6">
    <source>
        <dbReference type="EMBL" id="RZC61457.1"/>
    </source>
</evidence>
<dbReference type="Pfam" id="PF01535">
    <property type="entry name" value="PPR"/>
    <property type="match status" value="2"/>
</dbReference>
<dbReference type="Pfam" id="PF02214">
    <property type="entry name" value="BTB_2"/>
    <property type="match status" value="1"/>
</dbReference>
<evidence type="ECO:0000256" key="3">
    <source>
        <dbReference type="PROSITE-ProRule" id="PRU00708"/>
    </source>
</evidence>
<dbReference type="PROSITE" id="PS50097">
    <property type="entry name" value="BTB"/>
    <property type="match status" value="1"/>
</dbReference>
<name>A0A4Y7JL26_PAPSO</name>
<dbReference type="InterPro" id="IPR011044">
    <property type="entry name" value="Quino_amine_DH_bsu"/>
</dbReference>
<dbReference type="AlphaFoldDB" id="A0A4Y7JL26"/>
<dbReference type="Gene3D" id="1.25.40.10">
    <property type="entry name" value="Tetratricopeptide repeat domain"/>
    <property type="match status" value="2"/>
</dbReference>
<dbReference type="InterPro" id="IPR011990">
    <property type="entry name" value="TPR-like_helical_dom_sf"/>
</dbReference>
<feature type="domain" description="BTB" evidence="5">
    <location>
        <begin position="6"/>
        <end position="77"/>
    </location>
</feature>
<dbReference type="Pfam" id="PF25279">
    <property type="entry name" value="Beta_prop_At2g24240"/>
    <property type="match status" value="2"/>
</dbReference>
<dbReference type="InterPro" id="IPR046960">
    <property type="entry name" value="PPR_At4g14850-like_plant"/>
</dbReference>
<dbReference type="NCBIfam" id="TIGR00756">
    <property type="entry name" value="PPR"/>
    <property type="match status" value="1"/>
</dbReference>
<dbReference type="Gramene" id="RZC61457">
    <property type="protein sequence ID" value="RZC61457"/>
    <property type="gene ID" value="C5167_023218"/>
</dbReference>
<dbReference type="FunFam" id="1.25.40.10:FF:000361">
    <property type="entry name" value="Pentatricopeptide repeat-containing protein chloroplastic"/>
    <property type="match status" value="1"/>
</dbReference>
<evidence type="ECO:0000256" key="1">
    <source>
        <dbReference type="ARBA" id="ARBA00004906"/>
    </source>
</evidence>
<protein>
    <recommendedName>
        <fullName evidence="5">BTB domain-containing protein</fullName>
    </recommendedName>
</protein>
<dbReference type="PANTHER" id="PTHR47926:SF347">
    <property type="entry name" value="PENTATRICOPEPTIDE REPEAT-CONTAINING PROTEIN"/>
    <property type="match status" value="1"/>
</dbReference>
<evidence type="ECO:0000256" key="4">
    <source>
        <dbReference type="SAM" id="MobiDB-lite"/>
    </source>
</evidence>
<feature type="compositionally biased region" description="Basic and acidic residues" evidence="4">
    <location>
        <begin position="89"/>
        <end position="98"/>
    </location>
</feature>
<keyword evidence="2" id="KW-0677">Repeat</keyword>
<proteinExistence type="predicted"/>
<dbReference type="InterPro" id="IPR000210">
    <property type="entry name" value="BTB/POZ_dom"/>
</dbReference>
<reference evidence="6 7" key="1">
    <citation type="journal article" date="2018" name="Science">
        <title>The opium poppy genome and morphinan production.</title>
        <authorList>
            <person name="Guo L."/>
            <person name="Winzer T."/>
            <person name="Yang X."/>
            <person name="Li Y."/>
            <person name="Ning Z."/>
            <person name="He Z."/>
            <person name="Teodor R."/>
            <person name="Lu Y."/>
            <person name="Bowser T.A."/>
            <person name="Graham I.A."/>
            <person name="Ye K."/>
        </authorList>
    </citation>
    <scope>NUCLEOTIDE SEQUENCE [LARGE SCALE GENOMIC DNA]</scope>
    <source>
        <strain evidence="7">cv. HN1</strain>
        <tissue evidence="6">Leaves</tissue>
    </source>
</reference>
<dbReference type="GO" id="GO:0003723">
    <property type="term" value="F:RNA binding"/>
    <property type="evidence" value="ECO:0007669"/>
    <property type="project" value="InterPro"/>
</dbReference>
<dbReference type="Gene3D" id="3.30.710.10">
    <property type="entry name" value="Potassium Channel Kv1.1, Chain A"/>
    <property type="match status" value="1"/>
</dbReference>
<dbReference type="GO" id="GO:0009451">
    <property type="term" value="P:RNA modification"/>
    <property type="evidence" value="ECO:0007669"/>
    <property type="project" value="InterPro"/>
</dbReference>
<dbReference type="Proteomes" id="UP000316621">
    <property type="component" value="Chromosome 5"/>
</dbReference>
<dbReference type="CDD" id="cd18316">
    <property type="entry name" value="BTB_POZ_KCTD-like"/>
    <property type="match status" value="1"/>
</dbReference>
<dbReference type="SMART" id="SM00225">
    <property type="entry name" value="BTB"/>
    <property type="match status" value="1"/>
</dbReference>
<feature type="repeat" description="PPR" evidence="3">
    <location>
        <begin position="476"/>
        <end position="510"/>
    </location>
</feature>
<organism evidence="6 7">
    <name type="scientific">Papaver somniferum</name>
    <name type="common">Opium poppy</name>
    <dbReference type="NCBI Taxonomy" id="3469"/>
    <lineage>
        <taxon>Eukaryota</taxon>
        <taxon>Viridiplantae</taxon>
        <taxon>Streptophyta</taxon>
        <taxon>Embryophyta</taxon>
        <taxon>Tracheophyta</taxon>
        <taxon>Spermatophyta</taxon>
        <taxon>Magnoliopsida</taxon>
        <taxon>Ranunculales</taxon>
        <taxon>Papaveraceae</taxon>
        <taxon>Papaveroideae</taxon>
        <taxon>Papaver</taxon>
    </lineage>
</organism>
<dbReference type="SUPFAM" id="SSF54695">
    <property type="entry name" value="POZ domain"/>
    <property type="match status" value="1"/>
</dbReference>
<dbReference type="InterPro" id="IPR003131">
    <property type="entry name" value="T1-type_BTB"/>
</dbReference>
<evidence type="ECO:0000313" key="7">
    <source>
        <dbReference type="Proteomes" id="UP000316621"/>
    </source>
</evidence>
<evidence type="ECO:0000256" key="2">
    <source>
        <dbReference type="ARBA" id="ARBA00022737"/>
    </source>
</evidence>
<gene>
    <name evidence="6" type="ORF">C5167_023218</name>
</gene>
<dbReference type="SUPFAM" id="SSF50969">
    <property type="entry name" value="YVTN repeat-like/Quinoprotein amine dehydrogenase"/>
    <property type="match status" value="1"/>
</dbReference>
<accession>A0A4Y7JL26</accession>